<feature type="transmembrane region" description="Helical" evidence="10">
    <location>
        <begin position="52"/>
        <end position="70"/>
    </location>
</feature>
<evidence type="ECO:0000256" key="9">
    <source>
        <dbReference type="RuleBase" id="RU363034"/>
    </source>
</evidence>
<feature type="domain" description="Peptidase S1" evidence="11">
    <location>
        <begin position="274"/>
        <end position="525"/>
    </location>
</feature>
<sequence length="528" mass="59285">MFFSHENNLNLQTYIYNIAFCTFISSIIDIDHFFVAKSFYLKDLTNLKQRGIFHCTSFWLLLITILLLYSYSQKKLNIYILSFMLILAFSSHHIRDGNRRGLCVVCRVPLEIFDIIYVAIRMITRVDFRKINMFLLLCFLFVTVAGQRVGDECIHPYANTLGRCTPVAQCETARTDYQLSGIRTTYCSYSAFGNSLVCCRDGTTILQEPTPIRNENRPVWGSSNGQQRKRVSERKCEEYSRGVVLKVEYMALIPDAEALSVSAAKCDYNTIELIIGGENAEPGEFPHMAAIGWVGFNDEYLFSCGGSLISHKFVLTAGHCIRNKNAKNEIPVIVRLGDQNIDNSVNDGAKPVDVPIRNIHTNPNYKPPVKYNDIALLELASDVTFSSTIRAACLWTKPNFPGYDKVVATGWGVTDANGREPSKELKKVALNLFENSHCDSLLDWLKNRNWDGFRSSQMCAGELRGGKDTCQGDSGSPLQVASKDNQCIFHVVGITSFGKQCAKSDSPGVYTRVSSYLDWIEGIVWPGE</sequence>
<dbReference type="InterPro" id="IPR043504">
    <property type="entry name" value="Peptidase_S1_PA_chymotrypsin"/>
</dbReference>
<evidence type="ECO:0000313" key="12">
    <source>
        <dbReference type="EMBL" id="CAB3252647.1"/>
    </source>
</evidence>
<gene>
    <name evidence="12" type="ORF">APLA_LOCUS13624</name>
</gene>
<dbReference type="AlphaFoldDB" id="A0A8S1B426"/>
<reference evidence="12 13" key="1">
    <citation type="submission" date="2020-04" db="EMBL/GenBank/DDBJ databases">
        <authorList>
            <person name="Wallbank WR R."/>
            <person name="Pardo Diaz C."/>
            <person name="Kozak K."/>
            <person name="Martin S."/>
            <person name="Jiggins C."/>
            <person name="Moest M."/>
            <person name="Warren A I."/>
            <person name="Byers J.R.P. K."/>
            <person name="Montejo-Kovacevich G."/>
            <person name="Yen C E."/>
        </authorList>
    </citation>
    <scope>NUCLEOTIDE SEQUENCE [LARGE SCALE GENOMIC DNA]</scope>
</reference>
<evidence type="ECO:0000256" key="1">
    <source>
        <dbReference type="ARBA" id="ARBA00004613"/>
    </source>
</evidence>
<feature type="transmembrane region" description="Helical" evidence="10">
    <location>
        <begin position="131"/>
        <end position="150"/>
    </location>
</feature>
<dbReference type="PANTHER" id="PTHR24252:SF7">
    <property type="entry name" value="HYALIN"/>
    <property type="match status" value="1"/>
</dbReference>
<keyword evidence="5 9" id="KW-0720">Serine protease</keyword>
<accession>A0A8S1B426</accession>
<evidence type="ECO:0000256" key="6">
    <source>
        <dbReference type="ARBA" id="ARBA00023157"/>
    </source>
</evidence>
<evidence type="ECO:0000256" key="3">
    <source>
        <dbReference type="ARBA" id="ARBA00022670"/>
    </source>
</evidence>
<comment type="caution">
    <text evidence="12">The sequence shown here is derived from an EMBL/GenBank/DDBJ whole genome shotgun (WGS) entry which is preliminary data.</text>
</comment>
<keyword evidence="6" id="KW-1015">Disulfide bond</keyword>
<evidence type="ECO:0000256" key="2">
    <source>
        <dbReference type="ARBA" id="ARBA00022525"/>
    </source>
</evidence>
<evidence type="ECO:0000256" key="10">
    <source>
        <dbReference type="SAM" id="Phobius"/>
    </source>
</evidence>
<dbReference type="EC" id="3.4.21.4" evidence="8"/>
<comment type="subcellular location">
    <subcellularLocation>
        <location evidence="1">Secreted</location>
    </subcellularLocation>
</comment>
<dbReference type="CDD" id="cd00190">
    <property type="entry name" value="Tryp_SPc"/>
    <property type="match status" value="1"/>
</dbReference>
<dbReference type="GO" id="GO:0016485">
    <property type="term" value="P:protein processing"/>
    <property type="evidence" value="ECO:0007669"/>
    <property type="project" value="UniProtKB-ARBA"/>
</dbReference>
<dbReference type="Gene3D" id="2.40.10.10">
    <property type="entry name" value="Trypsin-like serine proteases"/>
    <property type="match status" value="2"/>
</dbReference>
<dbReference type="EMBL" id="CADEBC010000557">
    <property type="protein sequence ID" value="CAB3252647.1"/>
    <property type="molecule type" value="Genomic_DNA"/>
</dbReference>
<dbReference type="InterPro" id="IPR018114">
    <property type="entry name" value="TRYPSIN_HIS"/>
</dbReference>
<evidence type="ECO:0000256" key="7">
    <source>
        <dbReference type="ARBA" id="ARBA00036320"/>
    </source>
</evidence>
<dbReference type="PROSITE" id="PS50240">
    <property type="entry name" value="TRYPSIN_DOM"/>
    <property type="match status" value="1"/>
</dbReference>
<dbReference type="SMART" id="SM00020">
    <property type="entry name" value="Tryp_SPc"/>
    <property type="match status" value="1"/>
</dbReference>
<evidence type="ECO:0000313" key="13">
    <source>
        <dbReference type="Proteomes" id="UP000494106"/>
    </source>
</evidence>
<dbReference type="GO" id="GO:0004252">
    <property type="term" value="F:serine-type endopeptidase activity"/>
    <property type="evidence" value="ECO:0007669"/>
    <property type="project" value="UniProtKB-EC"/>
</dbReference>
<dbReference type="OrthoDB" id="6380398at2759"/>
<dbReference type="InterPro" id="IPR033116">
    <property type="entry name" value="TRYPSIN_SER"/>
</dbReference>
<organism evidence="12 13">
    <name type="scientific">Arctia plantaginis</name>
    <name type="common">Wood tiger moth</name>
    <name type="synonym">Phalaena plantaginis</name>
    <dbReference type="NCBI Taxonomy" id="874455"/>
    <lineage>
        <taxon>Eukaryota</taxon>
        <taxon>Metazoa</taxon>
        <taxon>Ecdysozoa</taxon>
        <taxon>Arthropoda</taxon>
        <taxon>Hexapoda</taxon>
        <taxon>Insecta</taxon>
        <taxon>Pterygota</taxon>
        <taxon>Neoptera</taxon>
        <taxon>Endopterygota</taxon>
        <taxon>Lepidoptera</taxon>
        <taxon>Glossata</taxon>
        <taxon>Ditrysia</taxon>
        <taxon>Noctuoidea</taxon>
        <taxon>Erebidae</taxon>
        <taxon>Arctiinae</taxon>
        <taxon>Arctia</taxon>
    </lineage>
</organism>
<dbReference type="InterPro" id="IPR001254">
    <property type="entry name" value="Trypsin_dom"/>
</dbReference>
<keyword evidence="10" id="KW-0812">Transmembrane</keyword>
<keyword evidence="10" id="KW-0472">Membrane</keyword>
<keyword evidence="3 9" id="KW-0645">Protease</keyword>
<dbReference type="PRINTS" id="PR00722">
    <property type="entry name" value="CHYMOTRYPSIN"/>
</dbReference>
<dbReference type="FunFam" id="2.40.10.10:FF:000047">
    <property type="entry name" value="Trypsin eta"/>
    <property type="match status" value="1"/>
</dbReference>
<dbReference type="PROSITE" id="PS00134">
    <property type="entry name" value="TRYPSIN_HIS"/>
    <property type="match status" value="1"/>
</dbReference>
<dbReference type="InterPro" id="IPR001314">
    <property type="entry name" value="Peptidase_S1A"/>
</dbReference>
<feature type="transmembrane region" description="Helical" evidence="10">
    <location>
        <begin position="14"/>
        <end position="40"/>
    </location>
</feature>
<keyword evidence="2" id="KW-0964">Secreted</keyword>
<evidence type="ECO:0000259" key="11">
    <source>
        <dbReference type="PROSITE" id="PS50240"/>
    </source>
</evidence>
<evidence type="ECO:0000256" key="4">
    <source>
        <dbReference type="ARBA" id="ARBA00022801"/>
    </source>
</evidence>
<dbReference type="PROSITE" id="PS00135">
    <property type="entry name" value="TRYPSIN_SER"/>
    <property type="match status" value="1"/>
</dbReference>
<name>A0A8S1B426_ARCPL</name>
<dbReference type="Proteomes" id="UP000494106">
    <property type="component" value="Unassembled WGS sequence"/>
</dbReference>
<dbReference type="InterPro" id="IPR009003">
    <property type="entry name" value="Peptidase_S1_PA"/>
</dbReference>
<dbReference type="PANTHER" id="PTHR24252">
    <property type="entry name" value="ACROSIN-RELATED"/>
    <property type="match status" value="1"/>
</dbReference>
<evidence type="ECO:0000256" key="5">
    <source>
        <dbReference type="ARBA" id="ARBA00022825"/>
    </source>
</evidence>
<dbReference type="SUPFAM" id="SSF50494">
    <property type="entry name" value="Trypsin-like serine proteases"/>
    <property type="match status" value="1"/>
</dbReference>
<keyword evidence="4 9" id="KW-0378">Hydrolase</keyword>
<keyword evidence="13" id="KW-1185">Reference proteome</keyword>
<proteinExistence type="predicted"/>
<comment type="catalytic activity">
    <reaction evidence="7">
        <text>Preferential cleavage: Arg-|-Xaa, Lys-|-Xaa.</text>
        <dbReference type="EC" id="3.4.21.4"/>
    </reaction>
</comment>
<evidence type="ECO:0000256" key="8">
    <source>
        <dbReference type="ARBA" id="ARBA00038868"/>
    </source>
</evidence>
<keyword evidence="10" id="KW-1133">Transmembrane helix</keyword>
<protein>
    <recommendedName>
        <fullName evidence="8">trypsin</fullName>
        <ecNumber evidence="8">3.4.21.4</ecNumber>
    </recommendedName>
</protein>
<dbReference type="Pfam" id="PF00089">
    <property type="entry name" value="Trypsin"/>
    <property type="match status" value="1"/>
</dbReference>
<dbReference type="GO" id="GO:0005576">
    <property type="term" value="C:extracellular region"/>
    <property type="evidence" value="ECO:0007669"/>
    <property type="project" value="UniProtKB-SubCell"/>
</dbReference>